<dbReference type="GO" id="GO:0016020">
    <property type="term" value="C:membrane"/>
    <property type="evidence" value="ECO:0007669"/>
    <property type="project" value="UniProtKB-SubCell"/>
</dbReference>
<feature type="transmembrane region" description="Helical" evidence="5">
    <location>
        <begin position="389"/>
        <end position="409"/>
    </location>
</feature>
<dbReference type="PANTHER" id="PTHR12308:SF73">
    <property type="entry name" value="ANOCTAMIN"/>
    <property type="match status" value="1"/>
</dbReference>
<protein>
    <recommendedName>
        <fullName evidence="6">Anoctamin transmembrane domain-containing protein</fullName>
    </recommendedName>
</protein>
<name>A0A813IEE7_POLGL</name>
<keyword evidence="2 5" id="KW-0812">Transmembrane</keyword>
<dbReference type="GO" id="GO:0005254">
    <property type="term" value="F:chloride channel activity"/>
    <property type="evidence" value="ECO:0007669"/>
    <property type="project" value="TreeGrafter"/>
</dbReference>
<feature type="domain" description="Anoctamin transmembrane" evidence="6">
    <location>
        <begin position="278"/>
        <end position="718"/>
    </location>
</feature>
<comment type="caution">
    <text evidence="7">The sequence shown here is derived from an EMBL/GenBank/DDBJ whole genome shotgun (WGS) entry which is preliminary data.</text>
</comment>
<dbReference type="PANTHER" id="PTHR12308">
    <property type="entry name" value="ANOCTAMIN"/>
    <property type="match status" value="1"/>
</dbReference>
<keyword evidence="3 5" id="KW-1133">Transmembrane helix</keyword>
<dbReference type="InterPro" id="IPR049452">
    <property type="entry name" value="Anoctamin_TM"/>
</dbReference>
<dbReference type="EMBL" id="CAJNNW010009749">
    <property type="protein sequence ID" value="CAE8651231.1"/>
    <property type="molecule type" value="Genomic_DNA"/>
</dbReference>
<feature type="transmembrane region" description="Helical" evidence="5">
    <location>
        <begin position="586"/>
        <end position="607"/>
    </location>
</feature>
<sequence length="726" mass="83262">MPAAELAAEESGANEPMLNDQKKMVRLGGVDMLKNDDNWHWVFVFPKEALEPFKEEGEAKKAWAAIFSGAEYSGLQRECPVKPKTTRKEFQHAVFKEMVYIMDGQLCGFTLGTHMSIDGDEVFLMVSLEIPEAIQEIAEIYEYRTLIDGAAYKKANVTIPTDKKHGINKDGTREFVQVERGLSLDKSETTSFNHYPATVTYRQVQAERLSQFRNPDLIRLSKSRMRAFFSFHSLVRTGAIKQVFAVHNWDQLEALHKQGWNNPMEVIYWPSETTTDNVQRYFGPEIAFSFHWYNLFTRFMVAPAMLSFVIAILNNVGNFDTRQESMITCAFAAFICSWSSIFMAYYIQKKNLKILGWGMKNFNEVGATVRKDFSDHKRDTWPEIVRNGMHWFLCCFFIAETLGIVWWIASVTQDAKKHPEGLTWGISNDLVASNQQVLVTLNIKVVDKLWTVLSSRLTSRENWRTEADLKGAMVLKLFLVKFVVFYYPFFYTIFLKPHIEGCGEGDWIDGCLTELNDNLRFFFVFQIGTEMGMLVYQLARTYYAVQGERSEAKTKGGSQEYSYLELQAKATPYEALDQIDDFMNQVVSFGFIVMFSVTLPVMCFLSFATNFMFKKLVAYKICYAHQRPVPNGCEGIGSWEYIISTLSYIGVFVNAYIAVFVFPLTDGIDLSKNMFHVSVNSFTEKIFLFLVAEHAMLLVKLLIDAAFGDKSTAQLRIEEHNDDNVH</sequence>
<feature type="transmembrane region" description="Helical" evidence="5">
    <location>
        <begin position="646"/>
        <end position="665"/>
    </location>
</feature>
<keyword evidence="4 5" id="KW-0472">Membrane</keyword>
<evidence type="ECO:0000313" key="7">
    <source>
        <dbReference type="EMBL" id="CAE8651231.1"/>
    </source>
</evidence>
<dbReference type="AlphaFoldDB" id="A0A813IEE7"/>
<dbReference type="Pfam" id="PF04547">
    <property type="entry name" value="Anoctamin"/>
    <property type="match status" value="1"/>
</dbReference>
<dbReference type="InterPro" id="IPR007632">
    <property type="entry name" value="Anoctamin"/>
</dbReference>
<evidence type="ECO:0000313" key="8">
    <source>
        <dbReference type="Proteomes" id="UP000626109"/>
    </source>
</evidence>
<proteinExistence type="predicted"/>
<evidence type="ECO:0000256" key="5">
    <source>
        <dbReference type="SAM" id="Phobius"/>
    </source>
</evidence>
<evidence type="ECO:0000256" key="4">
    <source>
        <dbReference type="ARBA" id="ARBA00023136"/>
    </source>
</evidence>
<evidence type="ECO:0000256" key="2">
    <source>
        <dbReference type="ARBA" id="ARBA00022692"/>
    </source>
</evidence>
<feature type="transmembrane region" description="Helical" evidence="5">
    <location>
        <begin position="325"/>
        <end position="347"/>
    </location>
</feature>
<evidence type="ECO:0000259" key="6">
    <source>
        <dbReference type="Pfam" id="PF04547"/>
    </source>
</evidence>
<gene>
    <name evidence="7" type="ORF">PGLA2088_LOCUS8960</name>
</gene>
<accession>A0A813IEE7</accession>
<reference evidence="7" key="1">
    <citation type="submission" date="2021-02" db="EMBL/GenBank/DDBJ databases">
        <authorList>
            <person name="Dougan E. K."/>
            <person name="Rhodes N."/>
            <person name="Thang M."/>
            <person name="Chan C."/>
        </authorList>
    </citation>
    <scope>NUCLEOTIDE SEQUENCE</scope>
</reference>
<organism evidence="7 8">
    <name type="scientific">Polarella glacialis</name>
    <name type="common">Dinoflagellate</name>
    <dbReference type="NCBI Taxonomy" id="89957"/>
    <lineage>
        <taxon>Eukaryota</taxon>
        <taxon>Sar</taxon>
        <taxon>Alveolata</taxon>
        <taxon>Dinophyceae</taxon>
        <taxon>Suessiales</taxon>
        <taxon>Suessiaceae</taxon>
        <taxon>Polarella</taxon>
    </lineage>
</organism>
<feature type="transmembrane region" description="Helical" evidence="5">
    <location>
        <begin position="292"/>
        <end position="313"/>
    </location>
</feature>
<feature type="transmembrane region" description="Helical" evidence="5">
    <location>
        <begin position="474"/>
        <end position="494"/>
    </location>
</feature>
<dbReference type="Proteomes" id="UP000626109">
    <property type="component" value="Unassembled WGS sequence"/>
</dbReference>
<evidence type="ECO:0000256" key="3">
    <source>
        <dbReference type="ARBA" id="ARBA00022989"/>
    </source>
</evidence>
<evidence type="ECO:0000256" key="1">
    <source>
        <dbReference type="ARBA" id="ARBA00004141"/>
    </source>
</evidence>
<comment type="subcellular location">
    <subcellularLocation>
        <location evidence="1">Membrane</location>
        <topology evidence="1">Multi-pass membrane protein</topology>
    </subcellularLocation>
</comment>